<comment type="caution">
    <text evidence="2">The sequence shown here is derived from an EMBL/GenBank/DDBJ whole genome shotgun (WGS) entry which is preliminary data.</text>
</comment>
<dbReference type="InterPro" id="IPR024559">
    <property type="entry name" value="DUF3846"/>
</dbReference>
<dbReference type="AlphaFoldDB" id="A0A943DB16"/>
<protein>
    <submittedName>
        <fullName evidence="2">DUF3846 domain-containing protein</fullName>
    </submittedName>
</protein>
<accession>A0A943DB16</accession>
<feature type="domain" description="DUF3846" evidence="1">
    <location>
        <begin position="6"/>
        <end position="102"/>
    </location>
</feature>
<evidence type="ECO:0000313" key="2">
    <source>
        <dbReference type="EMBL" id="MBS5333280.1"/>
    </source>
</evidence>
<name>A0A943DB16_9FIRM</name>
<organism evidence="2 3">
    <name type="scientific">Subdoligranulum variabile</name>
    <dbReference type="NCBI Taxonomy" id="214851"/>
    <lineage>
        <taxon>Bacteria</taxon>
        <taxon>Bacillati</taxon>
        <taxon>Bacillota</taxon>
        <taxon>Clostridia</taxon>
        <taxon>Eubacteriales</taxon>
        <taxon>Oscillospiraceae</taxon>
        <taxon>Subdoligranulum</taxon>
    </lineage>
</organism>
<sequence length="144" mass="16535">MSEKEIRVLYVQPGKYPEERTIPNTLKALQELVGGDIECCYPWRDRACVVCNSCGKIDGLTPNRMLGPADYLAGSFLVCAFYSEDFVSLSDKQIKQYEKLYHYPIAFLPTPHGLLPMKCTPEQYEQFQRDGNKLKIRPIDHGER</sequence>
<dbReference type="Proteomes" id="UP000759273">
    <property type="component" value="Unassembled WGS sequence"/>
</dbReference>
<evidence type="ECO:0000313" key="3">
    <source>
        <dbReference type="Proteomes" id="UP000759273"/>
    </source>
</evidence>
<dbReference type="Pfam" id="PF12957">
    <property type="entry name" value="DUF3846"/>
    <property type="match status" value="1"/>
</dbReference>
<gene>
    <name evidence="2" type="ORF">KHY36_12230</name>
</gene>
<evidence type="ECO:0000259" key="1">
    <source>
        <dbReference type="Pfam" id="PF12957"/>
    </source>
</evidence>
<dbReference type="EMBL" id="JAGZGG010000036">
    <property type="protein sequence ID" value="MBS5333280.1"/>
    <property type="molecule type" value="Genomic_DNA"/>
</dbReference>
<reference evidence="2" key="1">
    <citation type="submission" date="2021-02" db="EMBL/GenBank/DDBJ databases">
        <title>Infant gut strain persistence is associated with maternal origin, phylogeny, and functional potential including surface adhesion and iron acquisition.</title>
        <authorList>
            <person name="Lou Y.C."/>
        </authorList>
    </citation>
    <scope>NUCLEOTIDE SEQUENCE</scope>
    <source>
        <strain evidence="2">L3_101_000M1_dasL3_101_000M1_concoct_87</strain>
    </source>
</reference>
<proteinExistence type="predicted"/>